<dbReference type="Proteomes" id="UP000095287">
    <property type="component" value="Unplaced"/>
</dbReference>
<dbReference type="AlphaFoldDB" id="A0A1I7Z7C2"/>
<keyword evidence="2" id="KW-1185">Reference proteome</keyword>
<evidence type="ECO:0000259" key="1">
    <source>
        <dbReference type="Pfam" id="PF24982"/>
    </source>
</evidence>
<dbReference type="Pfam" id="PF24982">
    <property type="entry name" value="DUF7773"/>
    <property type="match status" value="1"/>
</dbReference>
<reference evidence="3" key="1">
    <citation type="submission" date="2016-11" db="UniProtKB">
        <authorList>
            <consortium name="WormBaseParasite"/>
        </authorList>
    </citation>
    <scope>IDENTIFICATION</scope>
</reference>
<feature type="domain" description="DUF7773" evidence="1">
    <location>
        <begin position="2"/>
        <end position="76"/>
    </location>
</feature>
<protein>
    <submittedName>
        <fullName evidence="3">Expressed conserved protein</fullName>
    </submittedName>
</protein>
<name>A0A1I7Z7C2_9BILA</name>
<dbReference type="InterPro" id="IPR056675">
    <property type="entry name" value="DUF7773"/>
</dbReference>
<accession>A0A1I7Z7C2</accession>
<proteinExistence type="predicted"/>
<organism evidence="2 3">
    <name type="scientific">Steinernema glaseri</name>
    <dbReference type="NCBI Taxonomy" id="37863"/>
    <lineage>
        <taxon>Eukaryota</taxon>
        <taxon>Metazoa</taxon>
        <taxon>Ecdysozoa</taxon>
        <taxon>Nematoda</taxon>
        <taxon>Chromadorea</taxon>
        <taxon>Rhabditida</taxon>
        <taxon>Tylenchina</taxon>
        <taxon>Panagrolaimomorpha</taxon>
        <taxon>Strongyloidoidea</taxon>
        <taxon>Steinernematidae</taxon>
        <taxon>Steinernema</taxon>
    </lineage>
</organism>
<dbReference type="WBParaSite" id="L893_g23320.t1">
    <property type="protein sequence ID" value="L893_g23320.t1"/>
    <property type="gene ID" value="L893_g23320"/>
</dbReference>
<evidence type="ECO:0000313" key="3">
    <source>
        <dbReference type="WBParaSite" id="L893_g23320.t1"/>
    </source>
</evidence>
<sequence length="107" mass="12569">MAKPHHIVRCSPGQSCYDEYYAFNTSEGHVRQHFDRFCVFQAHCSQRGIDNGCLSLDELDEVVQRTFYDNIKKYDKLLKEFLDQSKSDPSLALLLLRRRRMQLVQLG</sequence>
<evidence type="ECO:0000313" key="2">
    <source>
        <dbReference type="Proteomes" id="UP000095287"/>
    </source>
</evidence>